<comment type="caution">
    <text evidence="1">The sequence shown here is derived from an EMBL/GenBank/DDBJ whole genome shotgun (WGS) entry which is preliminary data.</text>
</comment>
<reference evidence="1 2" key="1">
    <citation type="journal article" date="2020" name="Nat. Food">
        <title>A phased Vanilla planifolia genome enables genetic improvement of flavour and production.</title>
        <authorList>
            <person name="Hasing T."/>
            <person name="Tang H."/>
            <person name="Brym M."/>
            <person name="Khazi F."/>
            <person name="Huang T."/>
            <person name="Chambers A.H."/>
        </authorList>
    </citation>
    <scope>NUCLEOTIDE SEQUENCE [LARGE SCALE GENOMIC DNA]</scope>
    <source>
        <tissue evidence="1">Leaf</tissue>
    </source>
</reference>
<gene>
    <name evidence="1" type="ORF">HPP92_021093</name>
</gene>
<evidence type="ECO:0000313" key="1">
    <source>
        <dbReference type="EMBL" id="KAG0462617.1"/>
    </source>
</evidence>
<accession>A0A835Q449</accession>
<protein>
    <submittedName>
        <fullName evidence="1">Uncharacterized protein</fullName>
    </submittedName>
</protein>
<sequence>MDGALITLQQCHEEDLKKLRLKKITWETTLTCLLIENEEMLDNLQLYNWAKGFETAKTQLKKV</sequence>
<dbReference type="Proteomes" id="UP000639772">
    <property type="component" value="Chromosome 11"/>
</dbReference>
<dbReference type="AlphaFoldDB" id="A0A835Q449"/>
<name>A0A835Q449_VANPL</name>
<dbReference type="EMBL" id="JADCNM010000011">
    <property type="protein sequence ID" value="KAG0462617.1"/>
    <property type="molecule type" value="Genomic_DNA"/>
</dbReference>
<evidence type="ECO:0000313" key="2">
    <source>
        <dbReference type="Proteomes" id="UP000639772"/>
    </source>
</evidence>
<organism evidence="1 2">
    <name type="scientific">Vanilla planifolia</name>
    <name type="common">Vanilla</name>
    <dbReference type="NCBI Taxonomy" id="51239"/>
    <lineage>
        <taxon>Eukaryota</taxon>
        <taxon>Viridiplantae</taxon>
        <taxon>Streptophyta</taxon>
        <taxon>Embryophyta</taxon>
        <taxon>Tracheophyta</taxon>
        <taxon>Spermatophyta</taxon>
        <taxon>Magnoliopsida</taxon>
        <taxon>Liliopsida</taxon>
        <taxon>Asparagales</taxon>
        <taxon>Orchidaceae</taxon>
        <taxon>Vanilloideae</taxon>
        <taxon>Vanilleae</taxon>
        <taxon>Vanilla</taxon>
    </lineage>
</organism>
<proteinExistence type="predicted"/>